<organism evidence="1 2">
    <name type="scientific">Ancylostoma duodenale</name>
    <dbReference type="NCBI Taxonomy" id="51022"/>
    <lineage>
        <taxon>Eukaryota</taxon>
        <taxon>Metazoa</taxon>
        <taxon>Ecdysozoa</taxon>
        <taxon>Nematoda</taxon>
        <taxon>Chromadorea</taxon>
        <taxon>Rhabditida</taxon>
        <taxon>Rhabditina</taxon>
        <taxon>Rhabditomorpha</taxon>
        <taxon>Strongyloidea</taxon>
        <taxon>Ancylostomatidae</taxon>
        <taxon>Ancylostomatinae</taxon>
        <taxon>Ancylostoma</taxon>
    </lineage>
</organism>
<dbReference type="Proteomes" id="UP000054047">
    <property type="component" value="Unassembled WGS sequence"/>
</dbReference>
<evidence type="ECO:0000313" key="2">
    <source>
        <dbReference type="Proteomes" id="UP000054047"/>
    </source>
</evidence>
<gene>
    <name evidence="1" type="ORF">ANCDUO_04036</name>
</gene>
<sequence length="89" mass="10211">MAMAINCNTATRFSNNLKIRPAKSICSIYSQANLVKQNPENEKDVVRMLELAPNCHRFDSVPPLEEDDLVSSTDKFDRKKRRQLAVLFK</sequence>
<accession>A0A0C2H226</accession>
<protein>
    <submittedName>
        <fullName evidence="1">Uncharacterized protein</fullName>
    </submittedName>
</protein>
<reference evidence="1 2" key="1">
    <citation type="submission" date="2013-12" db="EMBL/GenBank/DDBJ databases">
        <title>Draft genome of the parsitic nematode Ancylostoma duodenale.</title>
        <authorList>
            <person name="Mitreva M."/>
        </authorList>
    </citation>
    <scope>NUCLEOTIDE SEQUENCE [LARGE SCALE GENOMIC DNA]</scope>
    <source>
        <strain evidence="1 2">Zhejiang</strain>
    </source>
</reference>
<keyword evidence="2" id="KW-1185">Reference proteome</keyword>
<proteinExistence type="predicted"/>
<dbReference type="OrthoDB" id="446173at2759"/>
<dbReference type="AlphaFoldDB" id="A0A0C2H226"/>
<evidence type="ECO:0000313" key="1">
    <source>
        <dbReference type="EMBL" id="KIH65639.1"/>
    </source>
</evidence>
<dbReference type="EMBL" id="KN727456">
    <property type="protein sequence ID" value="KIH65639.1"/>
    <property type="molecule type" value="Genomic_DNA"/>
</dbReference>
<name>A0A0C2H226_9BILA</name>